<dbReference type="GO" id="GO:0004148">
    <property type="term" value="F:dihydrolipoyl dehydrogenase (NADH) activity"/>
    <property type="evidence" value="ECO:0007669"/>
    <property type="project" value="UniProtKB-EC"/>
</dbReference>
<dbReference type="GO" id="GO:0005737">
    <property type="term" value="C:cytoplasm"/>
    <property type="evidence" value="ECO:0007669"/>
    <property type="project" value="UniProtKB-ARBA"/>
</dbReference>
<evidence type="ECO:0000256" key="8">
    <source>
        <dbReference type="ARBA" id="ARBA00023157"/>
    </source>
</evidence>
<dbReference type="AlphaFoldDB" id="A0A931PV70"/>
<dbReference type="SUPFAM" id="SSF55424">
    <property type="entry name" value="FAD/NAD-linked reductases, dimerisation (C-terminal) domain"/>
    <property type="match status" value="1"/>
</dbReference>
<dbReference type="InterPro" id="IPR004099">
    <property type="entry name" value="Pyr_nucl-diS_OxRdtase_dimer"/>
</dbReference>
<dbReference type="PIRSF" id="PIRSF000350">
    <property type="entry name" value="Mercury_reductase_MerA"/>
    <property type="match status" value="1"/>
</dbReference>
<evidence type="ECO:0000256" key="6">
    <source>
        <dbReference type="ARBA" id="ARBA00023002"/>
    </source>
</evidence>
<keyword evidence="5 12" id="KW-0274">FAD</keyword>
<dbReference type="InterPro" id="IPR001100">
    <property type="entry name" value="Pyr_nuc-diS_OxRdtase"/>
</dbReference>
<keyword evidence="6 14" id="KW-0560">Oxidoreductase</keyword>
<evidence type="ECO:0000256" key="13">
    <source>
        <dbReference type="PIRSR" id="PIRSR000350-4"/>
    </source>
</evidence>
<feature type="active site" description="Proton acceptor" evidence="11">
    <location>
        <position position="491"/>
    </location>
</feature>
<keyword evidence="9 14" id="KW-0676">Redox-active center</keyword>
<dbReference type="PRINTS" id="PR00368">
    <property type="entry name" value="FADPNR"/>
</dbReference>
<reference evidence="17" key="1">
    <citation type="submission" date="2020-07" db="EMBL/GenBank/DDBJ databases">
        <title>Huge and variable diversity of episymbiotic CPR bacteria and DPANN archaea in groundwater ecosystems.</title>
        <authorList>
            <person name="He C.Y."/>
            <person name="Keren R."/>
            <person name="Whittaker M."/>
            <person name="Farag I.F."/>
            <person name="Doudna J."/>
            <person name="Cate J.H.D."/>
            <person name="Banfield J.F."/>
        </authorList>
    </citation>
    <scope>NUCLEOTIDE SEQUENCE</scope>
    <source>
        <strain evidence="17">NC_groundwater_17_Pr7_B-0.1um_64_12</strain>
    </source>
</reference>
<evidence type="ECO:0000256" key="1">
    <source>
        <dbReference type="ARBA" id="ARBA00007532"/>
    </source>
</evidence>
<dbReference type="Proteomes" id="UP000727962">
    <property type="component" value="Unassembled WGS sequence"/>
</dbReference>
<feature type="binding site" evidence="12">
    <location>
        <position position="317"/>
    </location>
    <ligand>
        <name>NAD(+)</name>
        <dbReference type="ChEBI" id="CHEBI:57540"/>
    </ligand>
</feature>
<dbReference type="PANTHER" id="PTHR22912:SF151">
    <property type="entry name" value="DIHYDROLIPOYL DEHYDROGENASE, MITOCHONDRIAL"/>
    <property type="match status" value="1"/>
</dbReference>
<dbReference type="PROSITE" id="PS00076">
    <property type="entry name" value="PYRIDINE_REDOX_1"/>
    <property type="match status" value="1"/>
</dbReference>
<dbReference type="SUPFAM" id="SSF51905">
    <property type="entry name" value="FAD/NAD(P)-binding domain"/>
    <property type="match status" value="1"/>
</dbReference>
<organism evidence="17 18">
    <name type="scientific">Fimbriimonas ginsengisoli</name>
    <dbReference type="NCBI Taxonomy" id="1005039"/>
    <lineage>
        <taxon>Bacteria</taxon>
        <taxon>Bacillati</taxon>
        <taxon>Armatimonadota</taxon>
        <taxon>Fimbriimonadia</taxon>
        <taxon>Fimbriimonadales</taxon>
        <taxon>Fimbriimonadaceae</taxon>
        <taxon>Fimbriimonas</taxon>
    </lineage>
</organism>
<evidence type="ECO:0000256" key="14">
    <source>
        <dbReference type="RuleBase" id="RU003692"/>
    </source>
</evidence>
<comment type="cofactor">
    <cofactor evidence="12 14">
        <name>FAD</name>
        <dbReference type="ChEBI" id="CHEBI:57692"/>
    </cofactor>
    <text evidence="12 14">Binds 1 FAD per subunit.</text>
</comment>
<evidence type="ECO:0000256" key="9">
    <source>
        <dbReference type="ARBA" id="ARBA00023284"/>
    </source>
</evidence>
<dbReference type="InterPro" id="IPR016156">
    <property type="entry name" value="FAD/NAD-linked_Rdtase_dimer_sf"/>
</dbReference>
<dbReference type="GO" id="GO:0050660">
    <property type="term" value="F:flavin adenine dinucleotide binding"/>
    <property type="evidence" value="ECO:0007669"/>
    <property type="project" value="InterPro"/>
</dbReference>
<feature type="binding site" evidence="12">
    <location>
        <position position="95"/>
    </location>
    <ligand>
        <name>FAD</name>
        <dbReference type="ChEBI" id="CHEBI:57692"/>
    </ligand>
</feature>
<dbReference type="InterPro" id="IPR050151">
    <property type="entry name" value="Class-I_Pyr_Nuc-Dis_Oxidored"/>
</dbReference>
<evidence type="ECO:0000256" key="12">
    <source>
        <dbReference type="PIRSR" id="PIRSR000350-3"/>
    </source>
</evidence>
<gene>
    <name evidence="17" type="primary">lpdA</name>
    <name evidence="17" type="ORF">HYR64_09455</name>
</gene>
<accession>A0A931PV70</accession>
<feature type="domain" description="Pyridine nucleotide-disulphide oxidoreductase dimerisation" evidence="15">
    <location>
        <begin position="393"/>
        <end position="501"/>
    </location>
</feature>
<dbReference type="InterPro" id="IPR012999">
    <property type="entry name" value="Pyr_OxRdtase_I_AS"/>
</dbReference>
<evidence type="ECO:0000256" key="2">
    <source>
        <dbReference type="ARBA" id="ARBA00012608"/>
    </source>
</evidence>
<keyword evidence="7 12" id="KW-0520">NAD</keyword>
<dbReference type="Gene3D" id="3.50.50.60">
    <property type="entry name" value="FAD/NAD(P)-binding domain"/>
    <property type="match status" value="2"/>
</dbReference>
<protein>
    <recommendedName>
        <fullName evidence="3 14">Dihydrolipoyl dehydrogenase</fullName>
        <ecNumber evidence="2 14">1.8.1.4</ecNumber>
    </recommendedName>
</protein>
<dbReference type="InterPro" id="IPR036188">
    <property type="entry name" value="FAD/NAD-bd_sf"/>
</dbReference>
<comment type="catalytic activity">
    <reaction evidence="10 14">
        <text>N(6)-[(R)-dihydrolipoyl]-L-lysyl-[protein] + NAD(+) = N(6)-[(R)-lipoyl]-L-lysyl-[protein] + NADH + H(+)</text>
        <dbReference type="Rhea" id="RHEA:15045"/>
        <dbReference type="Rhea" id="RHEA-COMP:10474"/>
        <dbReference type="Rhea" id="RHEA-COMP:10475"/>
        <dbReference type="ChEBI" id="CHEBI:15378"/>
        <dbReference type="ChEBI" id="CHEBI:57540"/>
        <dbReference type="ChEBI" id="CHEBI:57945"/>
        <dbReference type="ChEBI" id="CHEBI:83099"/>
        <dbReference type="ChEBI" id="CHEBI:83100"/>
        <dbReference type="EC" id="1.8.1.4"/>
    </reaction>
</comment>
<proteinExistence type="inferred from homology"/>
<dbReference type="EMBL" id="JACOSL010000059">
    <property type="protein sequence ID" value="MBI1757317.1"/>
    <property type="molecule type" value="Genomic_DNA"/>
</dbReference>
<evidence type="ECO:0000256" key="5">
    <source>
        <dbReference type="ARBA" id="ARBA00022827"/>
    </source>
</evidence>
<dbReference type="Pfam" id="PF02852">
    <property type="entry name" value="Pyr_redox_dim"/>
    <property type="match status" value="1"/>
</dbReference>
<dbReference type="InterPro" id="IPR006258">
    <property type="entry name" value="Lipoamide_DH"/>
</dbReference>
<evidence type="ECO:0000313" key="17">
    <source>
        <dbReference type="EMBL" id="MBI1757317.1"/>
    </source>
</evidence>
<name>A0A931PV70_FIMGI</name>
<feature type="binding site" evidence="12">
    <location>
        <begin position="227"/>
        <end position="234"/>
    </location>
    <ligand>
        <name>NAD(+)</name>
        <dbReference type="ChEBI" id="CHEBI:57540"/>
    </ligand>
</feature>
<comment type="similarity">
    <text evidence="1 14">Belongs to the class-I pyridine nucleotide-disulfide oxidoreductase family.</text>
</comment>
<comment type="caution">
    <text evidence="17">The sequence shown here is derived from an EMBL/GenBank/DDBJ whole genome shotgun (WGS) entry which is preliminary data.</text>
</comment>
<feature type="domain" description="FAD/NAD(P)-binding" evidence="16">
    <location>
        <begin position="50"/>
        <end position="373"/>
    </location>
</feature>
<evidence type="ECO:0000256" key="4">
    <source>
        <dbReference type="ARBA" id="ARBA00022630"/>
    </source>
</evidence>
<feature type="binding site" evidence="12">
    <location>
        <position position="250"/>
    </location>
    <ligand>
        <name>NAD(+)</name>
        <dbReference type="ChEBI" id="CHEBI:57540"/>
    </ligand>
</feature>
<evidence type="ECO:0000256" key="3">
    <source>
        <dbReference type="ARBA" id="ARBA00016961"/>
    </source>
</evidence>
<feature type="binding site" evidence="12">
    <location>
        <position position="358"/>
    </location>
    <ligand>
        <name>FAD</name>
        <dbReference type="ChEBI" id="CHEBI:57692"/>
    </ligand>
</feature>
<evidence type="ECO:0000256" key="7">
    <source>
        <dbReference type="ARBA" id="ARBA00023027"/>
    </source>
</evidence>
<dbReference type="GO" id="GO:0006103">
    <property type="term" value="P:2-oxoglutarate metabolic process"/>
    <property type="evidence" value="ECO:0007669"/>
    <property type="project" value="TreeGrafter"/>
</dbReference>
<evidence type="ECO:0000259" key="16">
    <source>
        <dbReference type="Pfam" id="PF07992"/>
    </source>
</evidence>
<evidence type="ECO:0000256" key="11">
    <source>
        <dbReference type="PIRSR" id="PIRSR000350-2"/>
    </source>
</evidence>
<evidence type="ECO:0000313" key="18">
    <source>
        <dbReference type="Proteomes" id="UP000727962"/>
    </source>
</evidence>
<keyword evidence="4 14" id="KW-0285">Flavoprotein</keyword>
<dbReference type="InterPro" id="IPR023753">
    <property type="entry name" value="FAD/NAD-binding_dom"/>
</dbReference>
<dbReference type="NCBIfam" id="TIGR01350">
    <property type="entry name" value="lipoamide_DH"/>
    <property type="match status" value="1"/>
</dbReference>
<dbReference type="EC" id="1.8.1.4" evidence="2 14"/>
<dbReference type="Pfam" id="PF07992">
    <property type="entry name" value="Pyr_redox_2"/>
    <property type="match status" value="1"/>
</dbReference>
<keyword evidence="12" id="KW-0547">Nucleotide-binding</keyword>
<keyword evidence="8" id="KW-1015">Disulfide bond</keyword>
<sequence>MRSTGSLRQPAGGPVTRSTAQAQSIIEAISAIPEQESQPQTMPNESFDTDLIVIGSGPGGYVGAIRAAQLGARVACVEKEYLGGTCLNWGCIPSKAMIASVDRLHLVREADKLGVVVKGEVSMDFEKMMARKEKIVQTQRGGVGALFKKNGVAHVEGFARFKDAHTIEVEKDGKKTSLRAKNFLLAMGSSVILLDIPGLEGGREEGIWTSDDAVIAPFVPKRMLILGGGAVGCEFAHVFNGLDSEVTLVEMMPNLLPLMDTDLGVELGKLLGRRGVAVKTGATLEKCERAKGGWKCTIKRGTETETVEADVVLLGVGRKANTDDMNLEQIGVTLHRRGVEIVDDSLRTHVSNIFAIGDVTGRIQLAHVASMEGILAVTNAIRGESRFFDYKAVPNCVYTAPEVASVGLTQNEAESKGYEVALGKFFFRPLGKAMATQEQDGFVKVVCERKYGEVLGVHMIGAHVTDMIHEGVVALKLEATLDTMIDSIHAHPTMSEAVLEAFEDAAGHSIHKI</sequence>
<evidence type="ECO:0000256" key="10">
    <source>
        <dbReference type="ARBA" id="ARBA00049187"/>
    </source>
</evidence>
<dbReference type="PANTHER" id="PTHR22912">
    <property type="entry name" value="DISULFIDE OXIDOREDUCTASE"/>
    <property type="match status" value="1"/>
</dbReference>
<dbReference type="PRINTS" id="PR00411">
    <property type="entry name" value="PNDRDTASEI"/>
</dbReference>
<evidence type="ECO:0000259" key="15">
    <source>
        <dbReference type="Pfam" id="PF02852"/>
    </source>
</evidence>
<feature type="disulfide bond" description="Redox-active" evidence="13">
    <location>
        <begin position="86"/>
        <end position="91"/>
    </location>
</feature>
<comment type="miscellaneous">
    <text evidence="14">The active site is a redox-active disulfide bond.</text>
</comment>
<dbReference type="Gene3D" id="3.30.390.30">
    <property type="match status" value="1"/>
</dbReference>
<dbReference type="FunFam" id="3.30.390.30:FF:000001">
    <property type="entry name" value="Dihydrolipoyl dehydrogenase"/>
    <property type="match status" value="1"/>
</dbReference>